<keyword evidence="1" id="KW-0732">Signal</keyword>
<feature type="signal peptide" evidence="1">
    <location>
        <begin position="1"/>
        <end position="26"/>
    </location>
</feature>
<gene>
    <name evidence="2" type="ORF">TSAR_009218</name>
</gene>
<evidence type="ECO:0000313" key="3">
    <source>
        <dbReference type="Proteomes" id="UP000215335"/>
    </source>
</evidence>
<organism evidence="2 3">
    <name type="scientific">Trichomalopsis sarcophagae</name>
    <dbReference type="NCBI Taxonomy" id="543379"/>
    <lineage>
        <taxon>Eukaryota</taxon>
        <taxon>Metazoa</taxon>
        <taxon>Ecdysozoa</taxon>
        <taxon>Arthropoda</taxon>
        <taxon>Hexapoda</taxon>
        <taxon>Insecta</taxon>
        <taxon>Pterygota</taxon>
        <taxon>Neoptera</taxon>
        <taxon>Endopterygota</taxon>
        <taxon>Hymenoptera</taxon>
        <taxon>Apocrita</taxon>
        <taxon>Proctotrupomorpha</taxon>
        <taxon>Chalcidoidea</taxon>
        <taxon>Pteromalidae</taxon>
        <taxon>Pteromalinae</taxon>
        <taxon>Trichomalopsis</taxon>
    </lineage>
</organism>
<proteinExistence type="predicted"/>
<dbReference type="Proteomes" id="UP000215335">
    <property type="component" value="Unassembled WGS sequence"/>
</dbReference>
<dbReference type="OrthoDB" id="10457353at2759"/>
<accession>A0A232FFK9</accession>
<protein>
    <submittedName>
        <fullName evidence="2">Uncharacterized protein</fullName>
    </submittedName>
</protein>
<dbReference type="AlphaFoldDB" id="A0A232FFK9"/>
<comment type="caution">
    <text evidence="2">The sequence shown here is derived from an EMBL/GenBank/DDBJ whole genome shotgun (WGS) entry which is preliminary data.</text>
</comment>
<reference evidence="2 3" key="1">
    <citation type="journal article" date="2017" name="Curr. Biol.">
        <title>The Evolution of Venom by Co-option of Single-Copy Genes.</title>
        <authorList>
            <person name="Martinson E.O."/>
            <person name="Mrinalini"/>
            <person name="Kelkar Y.D."/>
            <person name="Chang C.H."/>
            <person name="Werren J.H."/>
        </authorList>
    </citation>
    <scope>NUCLEOTIDE SEQUENCE [LARGE SCALE GENOMIC DNA]</scope>
    <source>
        <strain evidence="2 3">Alberta</strain>
        <tissue evidence="2">Whole body</tissue>
    </source>
</reference>
<feature type="chain" id="PRO_5012805261" evidence="1">
    <location>
        <begin position="27"/>
        <end position="128"/>
    </location>
</feature>
<evidence type="ECO:0000313" key="2">
    <source>
        <dbReference type="EMBL" id="OXU29087.1"/>
    </source>
</evidence>
<sequence length="128" mass="14583">MAITISSELSWAFIITCVTTTILVQARDPKSEVEAVPGIIYPSVPNQICMLRKGYECRWTIEKSCSCNLTQTRPLCRFFMILYFQANFGDFVHSQKAEKRSEGSCDGNARMPDRRSLHSNVVRPVIFK</sequence>
<dbReference type="EMBL" id="NNAY01000339">
    <property type="protein sequence ID" value="OXU29087.1"/>
    <property type="molecule type" value="Genomic_DNA"/>
</dbReference>
<keyword evidence="3" id="KW-1185">Reference proteome</keyword>
<name>A0A232FFK9_9HYME</name>
<evidence type="ECO:0000256" key="1">
    <source>
        <dbReference type="SAM" id="SignalP"/>
    </source>
</evidence>